<gene>
    <name evidence="2" type="primary">kbaZ</name>
    <name evidence="2" type="ORF">LOM8899_03350</name>
</gene>
<organism evidence="2 3">
    <name type="scientific">Flavimaricola marinus</name>
    <dbReference type="NCBI Taxonomy" id="1819565"/>
    <lineage>
        <taxon>Bacteria</taxon>
        <taxon>Pseudomonadati</taxon>
        <taxon>Pseudomonadota</taxon>
        <taxon>Alphaproteobacteria</taxon>
        <taxon>Rhodobacterales</taxon>
        <taxon>Paracoccaceae</taxon>
        <taxon>Flavimaricola</taxon>
    </lineage>
</organism>
<dbReference type="InterPro" id="IPR050303">
    <property type="entry name" value="GatZ_KbaZ_carbometab"/>
</dbReference>
<dbReference type="Pfam" id="PF08013">
    <property type="entry name" value="GatZ_KbaZ-like"/>
    <property type="match status" value="1"/>
</dbReference>
<evidence type="ECO:0000313" key="3">
    <source>
        <dbReference type="Proteomes" id="UP000201613"/>
    </source>
</evidence>
<dbReference type="AlphaFoldDB" id="A0A238LHG8"/>
<dbReference type="PANTHER" id="PTHR32502:SF2">
    <property type="entry name" value="D-TAGATOSE-1,6-BISPHOSPHATE ALDOLASE SUBUNIT KBAZ"/>
    <property type="match status" value="1"/>
</dbReference>
<dbReference type="Gene3D" id="1.10.400.20">
    <property type="entry name" value="putative tagatose 6-phosphate kinase domain like"/>
    <property type="match status" value="1"/>
</dbReference>
<protein>
    <submittedName>
        <fullName evidence="2">D-tagatose-1,6-bisphosphate aldolase subunit KbaZ</fullName>
    </submittedName>
</protein>
<dbReference type="PIRSF" id="PIRSF009264">
    <property type="entry name" value="TagBP_ald_AgaZ"/>
    <property type="match status" value="1"/>
</dbReference>
<accession>A0A238LHG8</accession>
<dbReference type="EMBL" id="FXZK01000007">
    <property type="protein sequence ID" value="SMY09187.1"/>
    <property type="molecule type" value="Genomic_DNA"/>
</dbReference>
<dbReference type="OrthoDB" id="1672942at2"/>
<dbReference type="Proteomes" id="UP000201613">
    <property type="component" value="Unassembled WGS sequence"/>
</dbReference>
<dbReference type="SUPFAM" id="SSF51569">
    <property type="entry name" value="Aldolase"/>
    <property type="match status" value="1"/>
</dbReference>
<dbReference type="GO" id="GO:0009401">
    <property type="term" value="P:phosphoenolpyruvate-dependent sugar phosphotransferase system"/>
    <property type="evidence" value="ECO:0007669"/>
    <property type="project" value="TreeGrafter"/>
</dbReference>
<dbReference type="GO" id="GO:0005886">
    <property type="term" value="C:plasma membrane"/>
    <property type="evidence" value="ECO:0007669"/>
    <property type="project" value="TreeGrafter"/>
</dbReference>
<dbReference type="Gene3D" id="3.20.20.70">
    <property type="entry name" value="Aldolase class I"/>
    <property type="match status" value="1"/>
</dbReference>
<dbReference type="RefSeq" id="WP_093993366.1">
    <property type="nucleotide sequence ID" value="NZ_FXZK01000007.1"/>
</dbReference>
<name>A0A238LHG8_9RHOB</name>
<sequence>MTVVEDLINRNRSGEPVGLPCFCTANEHVLRAILAYAKTTGLPTVIEATCNQVNQEGGYTGMTAADFMAWLRGMAEEAGVPMDQLILGGDHLGPNPWRSEPVDVAMQKARELVKSYVQAGFRKIHLDASMACGGEPNPSFAQIAERAADLCAVAEAHAPNPADLIYIIGTEVPIPGGETEEPAALDVTSVDRLYDTIETHRAAFEARGLQEAWGRIVSVVTQPGVDFGHTSIYPFVPEKAKPLSDAILSQPGLTFEAHSTDYQPTSALASLVRSHFFFLKVGPELTFRFREAVVALAQIESQLQIAEPSRMTQVLTERMSDEPRHWKDYYSGSEADVARLQMFSYSDRIRYYWTDPAVAAALSKLTANLGAHPLPQTLVSQAFMGLEFGEIPTTPGALIEGHILRCVARYFEAAGLPASTG</sequence>
<dbReference type="PANTHER" id="PTHR32502">
    <property type="entry name" value="N-ACETYLGALACTOSAMINE PERMEASE II COMPONENT-RELATED"/>
    <property type="match status" value="1"/>
</dbReference>
<evidence type="ECO:0000256" key="1">
    <source>
        <dbReference type="ARBA" id="ARBA00005007"/>
    </source>
</evidence>
<dbReference type="GO" id="GO:0005975">
    <property type="term" value="P:carbohydrate metabolic process"/>
    <property type="evidence" value="ECO:0007669"/>
    <property type="project" value="InterPro"/>
</dbReference>
<reference evidence="2 3" key="1">
    <citation type="submission" date="2017-05" db="EMBL/GenBank/DDBJ databases">
        <authorList>
            <person name="Song R."/>
            <person name="Chenine A.L."/>
            <person name="Ruprecht R.M."/>
        </authorList>
    </citation>
    <scope>NUCLEOTIDE SEQUENCE [LARGE SCALE GENOMIC DNA]</scope>
    <source>
        <strain evidence="2 3">CECT 8899</strain>
    </source>
</reference>
<keyword evidence="3" id="KW-1185">Reference proteome</keyword>
<dbReference type="InterPro" id="IPR013785">
    <property type="entry name" value="Aldolase_TIM"/>
</dbReference>
<comment type="pathway">
    <text evidence="1">Carbohydrate metabolism.</text>
</comment>
<proteinExistence type="predicted"/>
<evidence type="ECO:0000313" key="2">
    <source>
        <dbReference type="EMBL" id="SMY09187.1"/>
    </source>
</evidence>
<dbReference type="InterPro" id="IPR012062">
    <property type="entry name" value="GatZ/KbaZ-like"/>
</dbReference>